<keyword evidence="1" id="KW-0433">Leucine-rich repeat</keyword>
<organism evidence="5 6">
    <name type="scientific">Kingdonia uniflora</name>
    <dbReference type="NCBI Taxonomy" id="39325"/>
    <lineage>
        <taxon>Eukaryota</taxon>
        <taxon>Viridiplantae</taxon>
        <taxon>Streptophyta</taxon>
        <taxon>Embryophyta</taxon>
        <taxon>Tracheophyta</taxon>
        <taxon>Spermatophyta</taxon>
        <taxon>Magnoliopsida</taxon>
        <taxon>Ranunculales</taxon>
        <taxon>Circaeasteraceae</taxon>
        <taxon>Kingdonia</taxon>
    </lineage>
</organism>
<accession>A0A7J7MLP8</accession>
<dbReference type="Proteomes" id="UP000541444">
    <property type="component" value="Unassembled WGS sequence"/>
</dbReference>
<sequence length="1401" mass="157518">MKYVFKGFINISPTNLWRREISVYAHGGVDFSNNLLAELPSSLGKCLNLSELKASNNCITRLPEELVNCSKLLKLEVEGNKLTMLCENEIVSWTMLTELNVSKNLLSSIPDNLGVMSRLIRLDLHQNNICHTTLTLTLDFRNNMLSSLPAEIGELSRLGTLDLHSNQVVFPPAKGYEFETDEEEEEQDWGDEDGCEEEEEGKSWIECEANRLQGYYGEEEDYEDVGFGVAILSQVREPSSQIHDFFSQDRVISSQGQEGLMCGSFVKINQTLDSFTFGLKASRTIGRGDDDWFVEDTKMDVFDAGDGSRKRKRKRNGDNNFGNCVIGATGSTLDPGIIPQQDYRNYEVRLTNQRGGITEVSVLPATEKSFPKSIISSKYAAEVTLNAYLELTRTIEILGTRWAFLGPLHTNMGGKKEYNHDKGERPTPATKSYPSPTYSRTEVTRKEQTFLVTAKPFSSLARNKPQQGQASCRRRTPSNATTDNREGMHLLHFLREGAWFSVERVKSKYGTEETSSLPNTQTLMELDFAKIYLTLGSCSEKKFRGIYRDGFGRNVVIGGVAVGSCLLENGSKWCSPVKNVVLKAVYALGREAMIVQRAKALVKEGWTLMARCKPVLDILKYKEIDVELLCTKMWVSLSKINVPDELLDSFVGLERKSKTLLLSRRRNLEEVEKGKLRRKGRNCEPSEVVTRNRHVGSISSFAVANCSYFETSAKFSSPLRTVQSLIDFLSTIGREEISLLIERAKLAKERNVEATRLHGTETDVDQSPQSSGRDGDGDGQGDVGDSRHAGFGEGKETTEILRFKRKYGIPKDVRLEKYAYEMDDQNEPLGGILMHREQIRKGLKLPLRADQKKLLNFFNVAPGQFNPNVYDLFRVCGALNGQLTKRGGALITVDDICVYYTLRVIPARVGYQYLARFLKRPLFYDMVSTGGKYCDERLLVTGNYEFDVKDPGEPLRRKAFHLGTRGLNEQLYNLRKGYTGRIDELVANQEDLGVLFEEAGVKRLRTTGAEVLTIDGKMSAQNKRNSDVSLPLENQLLSGYMTDTNSEIEAFCNVPSRKGSKMRVAPSDAVTDLQDPKRPSRKSGTAEGQKVLTRSSVDKPPLGSVSGTSKKDVVVSKKKGVDDSDPKYVVQSEGEVTANLDSVAVGLALLGDRLEDCMVNLESLISFFGDGQSSLKKVRNLSCLPRFMKLVPDMNTSFMKLLQIKKIIVEARPRILSAGDIANQLKGYQIIEKDLTEEKERLIREKEKLNSTLNRYKLDADKSKKAAVAAARKEKDEEIAKLKEDSEVVRKTALEERNNAMENLRQEYLVKFVNLRKKLDEDYEDERSRKEFYKNIVKENMLPFMDSEDESVVDSPNVEEEREVVEEPIFTIPAGVETEVLFNELPDNVVGEESVADLLME</sequence>
<dbReference type="SMART" id="SM00364">
    <property type="entry name" value="LRR_BAC"/>
    <property type="match status" value="3"/>
</dbReference>
<feature type="coiled-coil region" evidence="3">
    <location>
        <begin position="1225"/>
        <end position="1311"/>
    </location>
</feature>
<reference evidence="5 6" key="1">
    <citation type="journal article" date="2020" name="IScience">
        <title>Genome Sequencing of the Endangered Kingdonia uniflora (Circaeasteraceae, Ranunculales) Reveals Potential Mechanisms of Evolutionary Specialization.</title>
        <authorList>
            <person name="Sun Y."/>
            <person name="Deng T."/>
            <person name="Zhang A."/>
            <person name="Moore M.J."/>
            <person name="Landis J.B."/>
            <person name="Lin N."/>
            <person name="Zhang H."/>
            <person name="Zhang X."/>
            <person name="Huang J."/>
            <person name="Zhang X."/>
            <person name="Sun H."/>
            <person name="Wang H."/>
        </authorList>
    </citation>
    <scope>NUCLEOTIDE SEQUENCE [LARGE SCALE GENOMIC DNA]</scope>
    <source>
        <strain evidence="5">TB1705</strain>
        <tissue evidence="5">Leaf</tissue>
    </source>
</reference>
<dbReference type="OrthoDB" id="676979at2759"/>
<gene>
    <name evidence="5" type="ORF">GIB67_039137</name>
</gene>
<protein>
    <submittedName>
        <fullName evidence="5">Uncharacterized protein</fullName>
    </submittedName>
</protein>
<evidence type="ECO:0000313" key="6">
    <source>
        <dbReference type="Proteomes" id="UP000541444"/>
    </source>
</evidence>
<evidence type="ECO:0000313" key="5">
    <source>
        <dbReference type="EMBL" id="KAF6155806.1"/>
    </source>
</evidence>
<keyword evidence="2" id="KW-0677">Repeat</keyword>
<feature type="compositionally biased region" description="Basic and acidic residues" evidence="4">
    <location>
        <begin position="1109"/>
        <end position="1126"/>
    </location>
</feature>
<dbReference type="EMBL" id="JACGCM010001398">
    <property type="protein sequence ID" value="KAF6155806.1"/>
    <property type="molecule type" value="Genomic_DNA"/>
</dbReference>
<dbReference type="PANTHER" id="PTHR48051">
    <property type="match status" value="1"/>
</dbReference>
<dbReference type="SUPFAM" id="SSF52058">
    <property type="entry name" value="L domain-like"/>
    <property type="match status" value="1"/>
</dbReference>
<dbReference type="InterPro" id="IPR050216">
    <property type="entry name" value="LRR_domain-containing"/>
</dbReference>
<dbReference type="InterPro" id="IPR032675">
    <property type="entry name" value="LRR_dom_sf"/>
</dbReference>
<evidence type="ECO:0000256" key="4">
    <source>
        <dbReference type="SAM" id="MobiDB-lite"/>
    </source>
</evidence>
<name>A0A7J7MLP8_9MAGN</name>
<dbReference type="PANTHER" id="PTHR48051:SF46">
    <property type="entry name" value="LEUCINE RICH REPEAT-CONTAINING DOMAIN PROTEIN"/>
    <property type="match status" value="1"/>
</dbReference>
<feature type="region of interest" description="Disordered" evidence="4">
    <location>
        <begin position="754"/>
        <end position="792"/>
    </location>
</feature>
<feature type="compositionally biased region" description="Polar residues" evidence="4">
    <location>
        <begin position="460"/>
        <end position="470"/>
    </location>
</feature>
<evidence type="ECO:0000256" key="2">
    <source>
        <dbReference type="ARBA" id="ARBA00022737"/>
    </source>
</evidence>
<evidence type="ECO:0000256" key="1">
    <source>
        <dbReference type="ARBA" id="ARBA00022614"/>
    </source>
</evidence>
<dbReference type="Gene3D" id="3.80.10.10">
    <property type="entry name" value="Ribonuclease Inhibitor"/>
    <property type="match status" value="2"/>
</dbReference>
<dbReference type="GO" id="GO:0005737">
    <property type="term" value="C:cytoplasm"/>
    <property type="evidence" value="ECO:0007669"/>
    <property type="project" value="TreeGrafter"/>
</dbReference>
<feature type="region of interest" description="Disordered" evidence="4">
    <location>
        <begin position="1057"/>
        <end position="1126"/>
    </location>
</feature>
<feature type="region of interest" description="Disordered" evidence="4">
    <location>
        <begin position="460"/>
        <end position="483"/>
    </location>
</feature>
<keyword evidence="6" id="KW-1185">Reference proteome</keyword>
<keyword evidence="3" id="KW-0175">Coiled coil</keyword>
<feature type="region of interest" description="Disordered" evidence="4">
    <location>
        <begin position="413"/>
        <end position="445"/>
    </location>
</feature>
<evidence type="ECO:0000256" key="3">
    <source>
        <dbReference type="SAM" id="Coils"/>
    </source>
</evidence>
<feature type="compositionally biased region" description="Basic and acidic residues" evidence="4">
    <location>
        <begin position="414"/>
        <end position="425"/>
    </location>
</feature>
<proteinExistence type="predicted"/>
<comment type="caution">
    <text evidence="5">The sequence shown here is derived from an EMBL/GenBank/DDBJ whole genome shotgun (WGS) entry which is preliminary data.</text>
</comment>
<feature type="compositionally biased region" description="Polar residues" evidence="4">
    <location>
        <begin position="429"/>
        <end position="441"/>
    </location>
</feature>